<dbReference type="STRING" id="1123272.SAMN02745824_1612"/>
<dbReference type="Proteomes" id="UP000185192">
    <property type="component" value="Unassembled WGS sequence"/>
</dbReference>
<accession>A0A1N6D6J8</accession>
<reference evidence="3" key="1">
    <citation type="submission" date="2016-11" db="EMBL/GenBank/DDBJ databases">
        <authorList>
            <person name="Varghese N."/>
            <person name="Submissions S."/>
        </authorList>
    </citation>
    <scope>NUCLEOTIDE SEQUENCE [LARGE SCALE GENOMIC DNA]</scope>
    <source>
        <strain evidence="3">DSM 22363</strain>
    </source>
</reference>
<sequence>MTLNLKNHFAAAFAALASAAVLISTSIAPAFNNAGSMVI</sequence>
<evidence type="ECO:0000313" key="3">
    <source>
        <dbReference type="Proteomes" id="UP000185192"/>
    </source>
</evidence>
<name>A0A1N6D6J8_9SPHN</name>
<feature type="signal peptide" evidence="1">
    <location>
        <begin position="1"/>
        <end position="19"/>
    </location>
</feature>
<gene>
    <name evidence="2" type="ORF">SAMN02745824_1612</name>
</gene>
<evidence type="ECO:0000313" key="2">
    <source>
        <dbReference type="EMBL" id="SIN66385.1"/>
    </source>
</evidence>
<organism evidence="2 3">
    <name type="scientific">Parasphingorhabdus marina DSM 22363</name>
    <dbReference type="NCBI Taxonomy" id="1123272"/>
    <lineage>
        <taxon>Bacteria</taxon>
        <taxon>Pseudomonadati</taxon>
        <taxon>Pseudomonadota</taxon>
        <taxon>Alphaproteobacteria</taxon>
        <taxon>Sphingomonadales</taxon>
        <taxon>Sphingomonadaceae</taxon>
        <taxon>Parasphingorhabdus</taxon>
    </lineage>
</organism>
<proteinExistence type="predicted"/>
<keyword evidence="1" id="KW-0732">Signal</keyword>
<protein>
    <submittedName>
        <fullName evidence="2">Uncharacterized protein</fullName>
    </submittedName>
</protein>
<feature type="chain" id="PRO_5012681126" evidence="1">
    <location>
        <begin position="20"/>
        <end position="39"/>
    </location>
</feature>
<keyword evidence="3" id="KW-1185">Reference proteome</keyword>
<dbReference type="AlphaFoldDB" id="A0A1N6D6J8"/>
<dbReference type="EMBL" id="FSQW01000001">
    <property type="protein sequence ID" value="SIN66385.1"/>
    <property type="molecule type" value="Genomic_DNA"/>
</dbReference>
<evidence type="ECO:0000256" key="1">
    <source>
        <dbReference type="SAM" id="SignalP"/>
    </source>
</evidence>